<evidence type="ECO:0008006" key="3">
    <source>
        <dbReference type="Google" id="ProtNLM"/>
    </source>
</evidence>
<proteinExistence type="predicted"/>
<name>A0ABR1HMY1_9HYPO</name>
<organism evidence="1 2">
    <name type="scientific">Neonectria punicea</name>
    <dbReference type="NCBI Taxonomy" id="979145"/>
    <lineage>
        <taxon>Eukaryota</taxon>
        <taxon>Fungi</taxon>
        <taxon>Dikarya</taxon>
        <taxon>Ascomycota</taxon>
        <taxon>Pezizomycotina</taxon>
        <taxon>Sordariomycetes</taxon>
        <taxon>Hypocreomycetidae</taxon>
        <taxon>Hypocreales</taxon>
        <taxon>Nectriaceae</taxon>
        <taxon>Neonectria</taxon>
    </lineage>
</organism>
<evidence type="ECO:0000313" key="1">
    <source>
        <dbReference type="EMBL" id="KAK7422225.1"/>
    </source>
</evidence>
<gene>
    <name evidence="1" type="ORF">QQX98_001748</name>
</gene>
<protein>
    <recommendedName>
        <fullName evidence="3">F-box domain-containing protein</fullName>
    </recommendedName>
</protein>
<dbReference type="EMBL" id="JAZAVJ010000017">
    <property type="protein sequence ID" value="KAK7422225.1"/>
    <property type="molecule type" value="Genomic_DNA"/>
</dbReference>
<keyword evidence="2" id="KW-1185">Reference proteome</keyword>
<dbReference type="Proteomes" id="UP001498476">
    <property type="component" value="Unassembled WGS sequence"/>
</dbReference>
<accession>A0ABR1HMY1</accession>
<comment type="caution">
    <text evidence="1">The sequence shown here is derived from an EMBL/GenBank/DDBJ whole genome shotgun (WGS) entry which is preliminary data.</text>
</comment>
<sequence length="160" mass="18791">MPTTRAQRERAKLHSPEILLSIFSHFCLHCCGEYDQPSRGTPEQRFTKRREEPQEKKPCSEYWYSQGRRTLASLCLVSKIFRSLAQPLLYHEFTLGYGESRDAVLHEHRRLASLTAFLQTIQQRPDLARRVKHVYFDPSMLNAIIDQFRVGEVWQGNRAQ</sequence>
<evidence type="ECO:0000313" key="2">
    <source>
        <dbReference type="Proteomes" id="UP001498476"/>
    </source>
</evidence>
<reference evidence="1 2" key="1">
    <citation type="journal article" date="2025" name="Microbiol. Resour. Announc.">
        <title>Draft genome sequences for Neonectria magnoliae and Neonectria punicea, canker pathogens of Liriodendron tulipifera and Acer saccharum in West Virginia.</title>
        <authorList>
            <person name="Petronek H.M."/>
            <person name="Kasson M.T."/>
            <person name="Metheny A.M."/>
            <person name="Stauder C.M."/>
            <person name="Lovett B."/>
            <person name="Lynch S.C."/>
            <person name="Garnas J.R."/>
            <person name="Kasson L.R."/>
            <person name="Stajich J.E."/>
        </authorList>
    </citation>
    <scope>NUCLEOTIDE SEQUENCE [LARGE SCALE GENOMIC DNA]</scope>
    <source>
        <strain evidence="1 2">NRRL 64653</strain>
    </source>
</reference>